<evidence type="ECO:0000256" key="1">
    <source>
        <dbReference type="ARBA" id="ARBA00022723"/>
    </source>
</evidence>
<feature type="domain" description="MYND-type" evidence="5">
    <location>
        <begin position="9"/>
        <end position="62"/>
    </location>
</feature>
<keyword evidence="7" id="KW-1185">Reference proteome</keyword>
<dbReference type="InterPro" id="IPR002893">
    <property type="entry name" value="Znf_MYND"/>
</dbReference>
<name>A0A8J5XDY4_DIALT</name>
<keyword evidence="1" id="KW-0479">Metal-binding</keyword>
<keyword evidence="3" id="KW-0862">Zinc</keyword>
<dbReference type="GO" id="GO:0008270">
    <property type="term" value="F:zinc ion binding"/>
    <property type="evidence" value="ECO:0007669"/>
    <property type="project" value="UniProtKB-KW"/>
</dbReference>
<reference evidence="6" key="1">
    <citation type="submission" date="2021-05" db="EMBL/GenBank/DDBJ databases">
        <title>The genome of the haptophyte Pavlova lutheri (Diacronema luteri, Pavlovales) - a model for lipid biosynthesis in eukaryotic algae.</title>
        <authorList>
            <person name="Hulatt C.J."/>
            <person name="Posewitz M.C."/>
        </authorList>
    </citation>
    <scope>NUCLEOTIDE SEQUENCE</scope>
    <source>
        <strain evidence="6">NIVA-4/92</strain>
    </source>
</reference>
<gene>
    <name evidence="6" type="ORF">KFE25_010731</name>
</gene>
<dbReference type="EMBL" id="JAGTXO010000029">
    <property type="protein sequence ID" value="KAG8460980.1"/>
    <property type="molecule type" value="Genomic_DNA"/>
</dbReference>
<evidence type="ECO:0000313" key="7">
    <source>
        <dbReference type="Proteomes" id="UP000751190"/>
    </source>
</evidence>
<organism evidence="6 7">
    <name type="scientific">Diacronema lutheri</name>
    <name type="common">Unicellular marine alga</name>
    <name type="synonym">Monochrysis lutheri</name>
    <dbReference type="NCBI Taxonomy" id="2081491"/>
    <lineage>
        <taxon>Eukaryota</taxon>
        <taxon>Haptista</taxon>
        <taxon>Haptophyta</taxon>
        <taxon>Pavlovophyceae</taxon>
        <taxon>Pavlovales</taxon>
        <taxon>Pavlovaceae</taxon>
        <taxon>Diacronema</taxon>
    </lineage>
</organism>
<protein>
    <recommendedName>
        <fullName evidence="5">MYND-type domain-containing protein</fullName>
    </recommendedName>
</protein>
<proteinExistence type="predicted"/>
<evidence type="ECO:0000259" key="5">
    <source>
        <dbReference type="PROSITE" id="PS50865"/>
    </source>
</evidence>
<dbReference type="Proteomes" id="UP000751190">
    <property type="component" value="Unassembled WGS sequence"/>
</dbReference>
<dbReference type="PROSITE" id="PS50865">
    <property type="entry name" value="ZF_MYND_2"/>
    <property type="match status" value="1"/>
</dbReference>
<keyword evidence="2 4" id="KW-0863">Zinc-finger</keyword>
<accession>A0A8J5XDY4</accession>
<dbReference type="AlphaFoldDB" id="A0A8J5XDY4"/>
<dbReference type="Pfam" id="PF01753">
    <property type="entry name" value="zf-MYND"/>
    <property type="match status" value="1"/>
</dbReference>
<dbReference type="Gene3D" id="6.10.140.2220">
    <property type="match status" value="1"/>
</dbReference>
<comment type="caution">
    <text evidence="6">The sequence shown here is derived from an EMBL/GenBank/DDBJ whole genome shotgun (WGS) entry which is preliminary data.</text>
</comment>
<evidence type="ECO:0000313" key="6">
    <source>
        <dbReference type="EMBL" id="KAG8460980.1"/>
    </source>
</evidence>
<dbReference type="OrthoDB" id="5231159at2759"/>
<evidence type="ECO:0000256" key="2">
    <source>
        <dbReference type="ARBA" id="ARBA00022771"/>
    </source>
</evidence>
<evidence type="ECO:0000256" key="3">
    <source>
        <dbReference type="ARBA" id="ARBA00022833"/>
    </source>
</evidence>
<sequence>MAHSPSELCAWCSRAGAGTEEIYTKEAWLSRSALLVCSSCHSIAYCSRACQKRHWPLHKRACAQLKERWHATEGERAAAAEQRRAERRLQAEADTVLVRELVADIELGLERLDPSASLRWAQKRPGRVDIVEVWLRGRKYTGFDTITRHTSVEATLAAIEYRMQTGTVGYGCPCHGFNMLLLNSAGPNAGSLASGGTWTPCPYGGAGARREVRAPAGSLPAGFVARADTEGAHSAPSATAEPMGAFAPPSAAAELGAGFYGFSCEPCDPDEARALVAELAARASPRAAPAPPASLYELTAFGFSCTPCDPLDLGPELDDAQPECDDRAHRAGPERAAIAIVSPRPTSVQSADGPPCARDCPPECVVGGSGLNAPFDARRALGMASAPPPFPPCGDPVAAFELAQSDTSRLVRI</sequence>
<evidence type="ECO:0000256" key="4">
    <source>
        <dbReference type="PROSITE-ProRule" id="PRU00134"/>
    </source>
</evidence>
<dbReference type="SUPFAM" id="SSF144232">
    <property type="entry name" value="HIT/MYND zinc finger-like"/>
    <property type="match status" value="1"/>
</dbReference>